<feature type="compositionally biased region" description="Basic and acidic residues" evidence="1">
    <location>
        <begin position="152"/>
        <end position="163"/>
    </location>
</feature>
<dbReference type="OrthoDB" id="6781187at2759"/>
<evidence type="ECO:0000256" key="1">
    <source>
        <dbReference type="SAM" id="MobiDB-lite"/>
    </source>
</evidence>
<gene>
    <name evidence="2" type="ORF">ACAOBT_LOCUS28403</name>
</gene>
<comment type="caution">
    <text evidence="2">The sequence shown here is derived from an EMBL/GenBank/DDBJ whole genome shotgun (WGS) entry which is preliminary data.</text>
</comment>
<proteinExistence type="predicted"/>
<feature type="compositionally biased region" description="Polar residues" evidence="1">
    <location>
        <begin position="184"/>
        <end position="193"/>
    </location>
</feature>
<organism evidence="2 3">
    <name type="scientific">Acanthoscelides obtectus</name>
    <name type="common">Bean weevil</name>
    <name type="synonym">Bruchus obtectus</name>
    <dbReference type="NCBI Taxonomy" id="200917"/>
    <lineage>
        <taxon>Eukaryota</taxon>
        <taxon>Metazoa</taxon>
        <taxon>Ecdysozoa</taxon>
        <taxon>Arthropoda</taxon>
        <taxon>Hexapoda</taxon>
        <taxon>Insecta</taxon>
        <taxon>Pterygota</taxon>
        <taxon>Neoptera</taxon>
        <taxon>Endopterygota</taxon>
        <taxon>Coleoptera</taxon>
        <taxon>Polyphaga</taxon>
        <taxon>Cucujiformia</taxon>
        <taxon>Chrysomeloidea</taxon>
        <taxon>Chrysomelidae</taxon>
        <taxon>Bruchinae</taxon>
        <taxon>Bruchini</taxon>
        <taxon>Acanthoscelides</taxon>
    </lineage>
</organism>
<evidence type="ECO:0000313" key="2">
    <source>
        <dbReference type="EMBL" id="CAH2005192.1"/>
    </source>
</evidence>
<dbReference type="AlphaFoldDB" id="A0A9P0PZS1"/>
<feature type="compositionally biased region" description="Basic and acidic residues" evidence="1">
    <location>
        <begin position="195"/>
        <end position="209"/>
    </location>
</feature>
<reference evidence="2" key="1">
    <citation type="submission" date="2022-03" db="EMBL/GenBank/DDBJ databases">
        <authorList>
            <person name="Sayadi A."/>
        </authorList>
    </citation>
    <scope>NUCLEOTIDE SEQUENCE</scope>
</reference>
<accession>A0A9P0PZS1</accession>
<evidence type="ECO:0000313" key="3">
    <source>
        <dbReference type="Proteomes" id="UP001152888"/>
    </source>
</evidence>
<keyword evidence="3" id="KW-1185">Reference proteome</keyword>
<feature type="region of interest" description="Disordered" evidence="1">
    <location>
        <begin position="273"/>
        <end position="300"/>
    </location>
</feature>
<sequence length="300" mass="33866">MLSTRDSLDSHLPMSSGRLGDRVDYRRLQYSTIPGSQVSFRHTVNGRHNLHLLHNLECNQPKETFSTKYLLDHHPLTTNGLISLREMCSIQVSVQNCLQMLDNQSQEDQKLFVRVDHQQLVIMRSLTKTSWVSCLLINSSETLPIHYNGHLPTDKQSRIRPPESRQPGTQNDVFNEAFMGELSTDPQPTQRPRSLSRDPLNEAFIRKSSTDNQSKGRIPCIAKSRSKRRDPLVIGQLPKDQSRLQTSYGVGSQSFSTPKAAFNRGFRGQLSVDVQSTPSRGGYKKADTGPSNPRLRLCGK</sequence>
<protein>
    <submittedName>
        <fullName evidence="2">Uncharacterized protein</fullName>
    </submittedName>
</protein>
<feature type="region of interest" description="Disordered" evidence="1">
    <location>
        <begin position="147"/>
        <end position="216"/>
    </location>
</feature>
<name>A0A9P0PZS1_ACAOB</name>
<dbReference type="EMBL" id="CAKOFQ010007630">
    <property type="protein sequence ID" value="CAH2005192.1"/>
    <property type="molecule type" value="Genomic_DNA"/>
</dbReference>
<dbReference type="Proteomes" id="UP001152888">
    <property type="component" value="Unassembled WGS sequence"/>
</dbReference>